<dbReference type="Gene3D" id="3.10.580.10">
    <property type="entry name" value="CBS-domain"/>
    <property type="match status" value="1"/>
</dbReference>
<name>A0A381T0D9_9ZZZZ</name>
<dbReference type="SUPFAM" id="SSF54631">
    <property type="entry name" value="CBS-domain pair"/>
    <property type="match status" value="1"/>
</dbReference>
<dbReference type="PROSITE" id="PS51371">
    <property type="entry name" value="CBS"/>
    <property type="match status" value="2"/>
</dbReference>
<evidence type="ECO:0000259" key="2">
    <source>
        <dbReference type="PROSITE" id="PS51371"/>
    </source>
</evidence>
<dbReference type="EMBL" id="UINC01003782">
    <property type="protein sequence ID" value="SVA09199.1"/>
    <property type="molecule type" value="Genomic_DNA"/>
</dbReference>
<feature type="domain" description="CBS" evidence="2">
    <location>
        <begin position="101"/>
        <end position="158"/>
    </location>
</feature>
<keyword evidence="1" id="KW-0129">CBS domain</keyword>
<sequence>MDDFFDDELKQMEEREAAGEELITEAISLTDPIKSLSKGCLAIPEDSSLREVVNQFQKENIGCAILTKDGKISGIFTERDILLNVLGKKLDLDKEIVKDFMTNNPQVLLPTDPVSFALNKMVDGGFRNIPIVDEKRKPIGQVSILDVVNHLGQYFHEEILNLPPEPLREQNRREGG</sequence>
<gene>
    <name evidence="3" type="ORF">METZ01_LOCUS62053</name>
</gene>
<dbReference type="PANTHER" id="PTHR43080:SF2">
    <property type="entry name" value="CBS DOMAIN-CONTAINING PROTEIN"/>
    <property type="match status" value="1"/>
</dbReference>
<dbReference type="AlphaFoldDB" id="A0A381T0D9"/>
<dbReference type="PANTHER" id="PTHR43080">
    <property type="entry name" value="CBS DOMAIN-CONTAINING PROTEIN CBSX3, MITOCHONDRIAL"/>
    <property type="match status" value="1"/>
</dbReference>
<proteinExistence type="predicted"/>
<dbReference type="SMART" id="SM00116">
    <property type="entry name" value="CBS"/>
    <property type="match status" value="2"/>
</dbReference>
<reference evidence="3" key="1">
    <citation type="submission" date="2018-05" db="EMBL/GenBank/DDBJ databases">
        <authorList>
            <person name="Lanie J.A."/>
            <person name="Ng W.-L."/>
            <person name="Kazmierczak K.M."/>
            <person name="Andrzejewski T.M."/>
            <person name="Davidsen T.M."/>
            <person name="Wayne K.J."/>
            <person name="Tettelin H."/>
            <person name="Glass J.I."/>
            <person name="Rusch D."/>
            <person name="Podicherti R."/>
            <person name="Tsui H.-C.T."/>
            <person name="Winkler M.E."/>
        </authorList>
    </citation>
    <scope>NUCLEOTIDE SEQUENCE</scope>
</reference>
<evidence type="ECO:0000256" key="1">
    <source>
        <dbReference type="ARBA" id="ARBA00023122"/>
    </source>
</evidence>
<feature type="domain" description="CBS" evidence="2">
    <location>
        <begin position="36"/>
        <end position="92"/>
    </location>
</feature>
<evidence type="ECO:0000313" key="3">
    <source>
        <dbReference type="EMBL" id="SVA09199.1"/>
    </source>
</evidence>
<dbReference type="InterPro" id="IPR000644">
    <property type="entry name" value="CBS_dom"/>
</dbReference>
<accession>A0A381T0D9</accession>
<dbReference type="InterPro" id="IPR051257">
    <property type="entry name" value="Diverse_CBS-Domain"/>
</dbReference>
<dbReference type="Pfam" id="PF00571">
    <property type="entry name" value="CBS"/>
    <property type="match status" value="2"/>
</dbReference>
<dbReference type="InterPro" id="IPR046342">
    <property type="entry name" value="CBS_dom_sf"/>
</dbReference>
<organism evidence="3">
    <name type="scientific">marine metagenome</name>
    <dbReference type="NCBI Taxonomy" id="408172"/>
    <lineage>
        <taxon>unclassified sequences</taxon>
        <taxon>metagenomes</taxon>
        <taxon>ecological metagenomes</taxon>
    </lineage>
</organism>
<protein>
    <recommendedName>
        <fullName evidence="2">CBS domain-containing protein</fullName>
    </recommendedName>
</protein>